<dbReference type="GO" id="GO:0003735">
    <property type="term" value="F:structural constituent of ribosome"/>
    <property type="evidence" value="ECO:0007669"/>
    <property type="project" value="InterPro"/>
</dbReference>
<feature type="compositionally biased region" description="Basic and acidic residues" evidence="5">
    <location>
        <begin position="97"/>
        <end position="109"/>
    </location>
</feature>
<evidence type="ECO:0000313" key="6">
    <source>
        <dbReference type="EMBL" id="KAF2194904.1"/>
    </source>
</evidence>
<dbReference type="Proteomes" id="UP000800200">
    <property type="component" value="Unassembled WGS sequence"/>
</dbReference>
<evidence type="ECO:0000256" key="5">
    <source>
        <dbReference type="SAM" id="MobiDB-lite"/>
    </source>
</evidence>
<feature type="compositionally biased region" description="Polar residues" evidence="5">
    <location>
        <begin position="20"/>
        <end position="31"/>
    </location>
</feature>
<reference evidence="6" key="1">
    <citation type="journal article" date="2020" name="Stud. Mycol.">
        <title>101 Dothideomycetes genomes: a test case for predicting lifestyles and emergence of pathogens.</title>
        <authorList>
            <person name="Haridas S."/>
            <person name="Albert R."/>
            <person name="Binder M."/>
            <person name="Bloem J."/>
            <person name="Labutti K."/>
            <person name="Salamov A."/>
            <person name="Andreopoulos B."/>
            <person name="Baker S."/>
            <person name="Barry K."/>
            <person name="Bills G."/>
            <person name="Bluhm B."/>
            <person name="Cannon C."/>
            <person name="Castanera R."/>
            <person name="Culley D."/>
            <person name="Daum C."/>
            <person name="Ezra D."/>
            <person name="Gonzalez J."/>
            <person name="Henrissat B."/>
            <person name="Kuo A."/>
            <person name="Liang C."/>
            <person name="Lipzen A."/>
            <person name="Lutzoni F."/>
            <person name="Magnuson J."/>
            <person name="Mondo S."/>
            <person name="Nolan M."/>
            <person name="Ohm R."/>
            <person name="Pangilinan J."/>
            <person name="Park H.-J."/>
            <person name="Ramirez L."/>
            <person name="Alfaro M."/>
            <person name="Sun H."/>
            <person name="Tritt A."/>
            <person name="Yoshinaga Y."/>
            <person name="Zwiers L.-H."/>
            <person name="Turgeon B."/>
            <person name="Goodwin S."/>
            <person name="Spatafora J."/>
            <person name="Crous P."/>
            <person name="Grigoriev I."/>
        </authorList>
    </citation>
    <scope>NUCLEOTIDE SEQUENCE</scope>
    <source>
        <strain evidence="6">CBS 207.26</strain>
    </source>
</reference>
<gene>
    <name evidence="6" type="ORF">K469DRAFT_722313</name>
</gene>
<organism evidence="6 7">
    <name type="scientific">Zopfia rhizophila CBS 207.26</name>
    <dbReference type="NCBI Taxonomy" id="1314779"/>
    <lineage>
        <taxon>Eukaryota</taxon>
        <taxon>Fungi</taxon>
        <taxon>Dikarya</taxon>
        <taxon>Ascomycota</taxon>
        <taxon>Pezizomycotina</taxon>
        <taxon>Dothideomycetes</taxon>
        <taxon>Dothideomycetes incertae sedis</taxon>
        <taxon>Zopfiaceae</taxon>
        <taxon>Zopfia</taxon>
    </lineage>
</organism>
<keyword evidence="7" id="KW-1185">Reference proteome</keyword>
<protein>
    <submittedName>
        <fullName evidence="6">Ribosomal protein L22</fullName>
    </submittedName>
</protein>
<dbReference type="FunFam" id="3.90.470.10:FF:000017">
    <property type="entry name" value="54S ribosomal protein L22, mitochondrial"/>
    <property type="match status" value="1"/>
</dbReference>
<evidence type="ECO:0000256" key="4">
    <source>
        <dbReference type="RuleBase" id="RU004005"/>
    </source>
</evidence>
<evidence type="ECO:0000313" key="7">
    <source>
        <dbReference type="Proteomes" id="UP000800200"/>
    </source>
</evidence>
<proteinExistence type="inferred from homology"/>
<evidence type="ECO:0000256" key="2">
    <source>
        <dbReference type="ARBA" id="ARBA00022980"/>
    </source>
</evidence>
<accession>A0A6A6ETK8</accession>
<dbReference type="Gene3D" id="3.90.470.10">
    <property type="entry name" value="Ribosomal protein L22/L17"/>
    <property type="match status" value="1"/>
</dbReference>
<dbReference type="InterPro" id="IPR047867">
    <property type="entry name" value="Ribosomal_uL22_bac/org-type"/>
</dbReference>
<dbReference type="PANTHER" id="PTHR13501">
    <property type="entry name" value="CHLOROPLAST 50S RIBOSOMAL PROTEIN L22-RELATED"/>
    <property type="match status" value="1"/>
</dbReference>
<feature type="compositionally biased region" description="Basic and acidic residues" evidence="5">
    <location>
        <begin position="63"/>
        <end position="75"/>
    </location>
</feature>
<dbReference type="InterPro" id="IPR001063">
    <property type="entry name" value="Ribosomal_uL22"/>
</dbReference>
<sequence length="327" mass="37724">MSIRIPSRRLGQPALKALRQPSSTHWNSTSHITRRHISNPFRRKTDEDANQKPLDISNPLLEKYLESKKQAEKKGGTPRPEPQPPTLPSKSIFSMEKPSKQEEEDMQERQDAELMALKLDPDPASRRRWERKMVIRGVRRRGRLTAPQKLMRTERQSLYKSPFLATSVKKLTKVVNQIAGKTVEEALVQLRFSKKKVAQDVFKGLEIARDEAIAGRGMGLGARNGEKGKGTEIELNNGKKKIVHDQMEMYVDQAWVGKGEYDMSPEYRARGRVNMLTHKSTSFSILLKEEATRMRISDEIKKKRENRKLWVALPDRPITAQRQYCLW</sequence>
<feature type="region of interest" description="Disordered" evidence="5">
    <location>
        <begin position="1"/>
        <end position="109"/>
    </location>
</feature>
<dbReference type="GO" id="GO:0006412">
    <property type="term" value="P:translation"/>
    <property type="evidence" value="ECO:0007669"/>
    <property type="project" value="InterPro"/>
</dbReference>
<keyword evidence="3 4" id="KW-0687">Ribonucleoprotein</keyword>
<dbReference type="EMBL" id="ML994610">
    <property type="protein sequence ID" value="KAF2194904.1"/>
    <property type="molecule type" value="Genomic_DNA"/>
</dbReference>
<dbReference type="Pfam" id="PF00237">
    <property type="entry name" value="Ribosomal_L22"/>
    <property type="match status" value="1"/>
</dbReference>
<dbReference type="GO" id="GO:0015934">
    <property type="term" value="C:large ribosomal subunit"/>
    <property type="evidence" value="ECO:0007669"/>
    <property type="project" value="InterPro"/>
</dbReference>
<evidence type="ECO:0000256" key="3">
    <source>
        <dbReference type="ARBA" id="ARBA00023274"/>
    </source>
</evidence>
<evidence type="ECO:0000256" key="1">
    <source>
        <dbReference type="ARBA" id="ARBA00009451"/>
    </source>
</evidence>
<name>A0A6A6ETK8_9PEZI</name>
<dbReference type="OrthoDB" id="416470at2759"/>
<dbReference type="PANTHER" id="PTHR13501:SF10">
    <property type="entry name" value="LARGE RIBOSOMAL SUBUNIT PROTEIN UL22M"/>
    <property type="match status" value="1"/>
</dbReference>
<dbReference type="AlphaFoldDB" id="A0A6A6ETK8"/>
<comment type="similarity">
    <text evidence="1 4">Belongs to the universal ribosomal protein uL22 family.</text>
</comment>
<dbReference type="SUPFAM" id="SSF54843">
    <property type="entry name" value="Ribosomal protein L22"/>
    <property type="match status" value="1"/>
</dbReference>
<dbReference type="InterPro" id="IPR036394">
    <property type="entry name" value="Ribosomal_uL22_sf"/>
</dbReference>
<keyword evidence="2 4" id="KW-0689">Ribosomal protein</keyword>